<gene>
    <name evidence="2" type="ORF">AVDCRST_MAG69-1807</name>
</gene>
<proteinExistence type="predicted"/>
<accession>A0A6J4SHJ9</accession>
<protein>
    <submittedName>
        <fullName evidence="2">Uncharacterized protein</fullName>
    </submittedName>
</protein>
<dbReference type="EMBL" id="CADCVP010000189">
    <property type="protein sequence ID" value="CAA9499584.1"/>
    <property type="molecule type" value="Genomic_DNA"/>
</dbReference>
<evidence type="ECO:0000313" key="2">
    <source>
        <dbReference type="EMBL" id="CAA9499584.1"/>
    </source>
</evidence>
<reference evidence="2" key="1">
    <citation type="submission" date="2020-02" db="EMBL/GenBank/DDBJ databases">
        <authorList>
            <person name="Meier V. D."/>
        </authorList>
    </citation>
    <scope>NUCLEOTIDE SEQUENCE</scope>
    <source>
        <strain evidence="2">AVDCRST_MAG69</strain>
    </source>
</reference>
<feature type="non-terminal residue" evidence="2">
    <location>
        <position position="1"/>
    </location>
</feature>
<dbReference type="AlphaFoldDB" id="A0A6J4SHJ9"/>
<sequence>PGAGRDVQMEAALAAGGAEPGE</sequence>
<organism evidence="2">
    <name type="scientific">uncultured Solirubrobacteraceae bacterium</name>
    <dbReference type="NCBI Taxonomy" id="1162706"/>
    <lineage>
        <taxon>Bacteria</taxon>
        <taxon>Bacillati</taxon>
        <taxon>Actinomycetota</taxon>
        <taxon>Thermoleophilia</taxon>
        <taxon>Solirubrobacterales</taxon>
        <taxon>Solirubrobacteraceae</taxon>
        <taxon>environmental samples</taxon>
    </lineage>
</organism>
<evidence type="ECO:0000256" key="1">
    <source>
        <dbReference type="SAM" id="MobiDB-lite"/>
    </source>
</evidence>
<feature type="region of interest" description="Disordered" evidence="1">
    <location>
        <begin position="1"/>
        <end position="22"/>
    </location>
</feature>
<name>A0A6J4SHJ9_9ACTN</name>
<feature type="compositionally biased region" description="Low complexity" evidence="1">
    <location>
        <begin position="10"/>
        <end position="22"/>
    </location>
</feature>